<dbReference type="AlphaFoldDB" id="J9GRR3"/>
<sequence length="235" mass="26689">MIAGASHAVTTSQILDAVAQVLPQLYIRSLTRTMQGVVLTSRYVPKPGAQLRNESLFGFRRETAFYQMHTRHHMRWPFPGQFMCAVEDIQNTPMGTSSHQQPHLSLFNPQALLIGKGCRLRACRAKQPTVTWRQQTLSLHAGKEQQSRLHPADIVRKDQLRMFAKRLIETNFMQAIHPTRVVWIKSPVVYIHRRPVILGQEGGQSPTVVIMSMRQEAAVHLLQLATHTGSIFVEQ</sequence>
<dbReference type="EMBL" id="AMCI01000154">
    <property type="protein sequence ID" value="EJX10579.1"/>
    <property type="molecule type" value="Genomic_DNA"/>
</dbReference>
<organism evidence="1">
    <name type="scientific">gut metagenome</name>
    <dbReference type="NCBI Taxonomy" id="749906"/>
    <lineage>
        <taxon>unclassified sequences</taxon>
        <taxon>metagenomes</taxon>
        <taxon>organismal metagenomes</taxon>
    </lineage>
</organism>
<proteinExistence type="predicted"/>
<evidence type="ECO:0000313" key="1">
    <source>
        <dbReference type="EMBL" id="EJX10579.1"/>
    </source>
</evidence>
<name>J9GRR3_9ZZZZ</name>
<gene>
    <name evidence="1" type="ORF">EVA_00941</name>
</gene>
<comment type="caution">
    <text evidence="1">The sequence shown here is derived from an EMBL/GenBank/DDBJ whole genome shotgun (WGS) entry which is preliminary data.</text>
</comment>
<protein>
    <submittedName>
        <fullName evidence="1">Uncharacterized protein</fullName>
    </submittedName>
</protein>
<accession>J9GRR3</accession>
<reference evidence="1" key="1">
    <citation type="journal article" date="2012" name="PLoS ONE">
        <title>Gene sets for utilization of primary and secondary nutrition supplies in the distal gut of endangered iberian lynx.</title>
        <authorList>
            <person name="Alcaide M."/>
            <person name="Messina E."/>
            <person name="Richter M."/>
            <person name="Bargiela R."/>
            <person name="Peplies J."/>
            <person name="Huws S.A."/>
            <person name="Newbold C.J."/>
            <person name="Golyshin P.N."/>
            <person name="Simon M.A."/>
            <person name="Lopez G."/>
            <person name="Yakimov M.M."/>
            <person name="Ferrer M."/>
        </authorList>
    </citation>
    <scope>NUCLEOTIDE SEQUENCE</scope>
</reference>